<dbReference type="Pfam" id="PF01047">
    <property type="entry name" value="MarR"/>
    <property type="match status" value="1"/>
</dbReference>
<proteinExistence type="predicted"/>
<dbReference type="PANTHER" id="PTHR33164:SF103">
    <property type="entry name" value="REGULATORY PROTEIN MARR"/>
    <property type="match status" value="1"/>
</dbReference>
<dbReference type="SUPFAM" id="SSF46785">
    <property type="entry name" value="Winged helix' DNA-binding domain"/>
    <property type="match status" value="1"/>
</dbReference>
<gene>
    <name evidence="2" type="ORF">ACEZDJ_02785</name>
</gene>
<dbReference type="InterPro" id="IPR000835">
    <property type="entry name" value="HTH_MarR-typ"/>
</dbReference>
<dbReference type="PRINTS" id="PR00598">
    <property type="entry name" value="HTHMARR"/>
</dbReference>
<sequence length="144" mass="16149">MKAPGSSDILVDELFATTMRLRAFTDARLRECGASVARVRAMRMLAASPEPLRMRDLSEMLGVAARTTTTIVDSLEREGLVERVRHPVDRRAFLLTLTELGRVRHREAEAVDRDALAHATRGLDEADRTRLRELLAVIRQAVSE</sequence>
<dbReference type="RefSeq" id="WP_030251170.1">
    <property type="nucleotide sequence ID" value="NZ_JBHEZZ010000001.1"/>
</dbReference>
<dbReference type="InterPro" id="IPR039422">
    <property type="entry name" value="MarR/SlyA-like"/>
</dbReference>
<evidence type="ECO:0000313" key="2">
    <source>
        <dbReference type="EMBL" id="MFC1400209.1"/>
    </source>
</evidence>
<protein>
    <submittedName>
        <fullName evidence="2">MarR family winged helix-turn-helix transcriptional regulator</fullName>
    </submittedName>
</protein>
<dbReference type="Proteomes" id="UP001592528">
    <property type="component" value="Unassembled WGS sequence"/>
</dbReference>
<reference evidence="2 3" key="1">
    <citation type="submission" date="2024-09" db="EMBL/GenBank/DDBJ databases">
        <authorList>
            <person name="Lee S.D."/>
        </authorList>
    </citation>
    <scope>NUCLEOTIDE SEQUENCE [LARGE SCALE GENOMIC DNA]</scope>
    <source>
        <strain evidence="2 3">N1-5</strain>
    </source>
</reference>
<name>A0ABV6UFI4_9ACTN</name>
<accession>A0ABV6UFI4</accession>
<dbReference type="InterPro" id="IPR036390">
    <property type="entry name" value="WH_DNA-bd_sf"/>
</dbReference>
<dbReference type="SMART" id="SM00347">
    <property type="entry name" value="HTH_MARR"/>
    <property type="match status" value="1"/>
</dbReference>
<evidence type="ECO:0000259" key="1">
    <source>
        <dbReference type="PROSITE" id="PS50995"/>
    </source>
</evidence>
<dbReference type="InterPro" id="IPR036388">
    <property type="entry name" value="WH-like_DNA-bd_sf"/>
</dbReference>
<dbReference type="PROSITE" id="PS50995">
    <property type="entry name" value="HTH_MARR_2"/>
    <property type="match status" value="1"/>
</dbReference>
<feature type="domain" description="HTH marR-type" evidence="1">
    <location>
        <begin position="7"/>
        <end position="140"/>
    </location>
</feature>
<dbReference type="EMBL" id="JBHEZZ010000001">
    <property type="protein sequence ID" value="MFC1400209.1"/>
    <property type="molecule type" value="Genomic_DNA"/>
</dbReference>
<keyword evidence="3" id="KW-1185">Reference proteome</keyword>
<dbReference type="Gene3D" id="1.10.10.10">
    <property type="entry name" value="Winged helix-like DNA-binding domain superfamily/Winged helix DNA-binding domain"/>
    <property type="match status" value="1"/>
</dbReference>
<comment type="caution">
    <text evidence="2">The sequence shown here is derived from an EMBL/GenBank/DDBJ whole genome shotgun (WGS) entry which is preliminary data.</text>
</comment>
<evidence type="ECO:0000313" key="3">
    <source>
        <dbReference type="Proteomes" id="UP001592528"/>
    </source>
</evidence>
<organism evidence="2 3">
    <name type="scientific">Streptacidiphilus cavernicola</name>
    <dbReference type="NCBI Taxonomy" id="3342716"/>
    <lineage>
        <taxon>Bacteria</taxon>
        <taxon>Bacillati</taxon>
        <taxon>Actinomycetota</taxon>
        <taxon>Actinomycetes</taxon>
        <taxon>Kitasatosporales</taxon>
        <taxon>Streptomycetaceae</taxon>
        <taxon>Streptacidiphilus</taxon>
    </lineage>
</organism>
<dbReference type="PANTHER" id="PTHR33164">
    <property type="entry name" value="TRANSCRIPTIONAL REGULATOR, MARR FAMILY"/>
    <property type="match status" value="1"/>
</dbReference>